<gene>
    <name evidence="2" type="ordered locus">BN6_56800</name>
</gene>
<evidence type="ECO:0000313" key="2">
    <source>
        <dbReference type="EMBL" id="CCH32939.1"/>
    </source>
</evidence>
<dbReference type="PATRIC" id="fig|1179773.3.peg.5720"/>
<dbReference type="AlphaFoldDB" id="K0K7T6"/>
<dbReference type="BioCyc" id="SESP1179773:BN6_RS27375-MONOMER"/>
<accession>K0K7T6</accession>
<evidence type="ECO:0000313" key="3">
    <source>
        <dbReference type="Proteomes" id="UP000006281"/>
    </source>
</evidence>
<dbReference type="KEGG" id="sesp:BN6_56800"/>
<organism evidence="2 3">
    <name type="scientific">Saccharothrix espanaensis (strain ATCC 51144 / DSM 44229 / JCM 9112 / NBRC 15066 / NRRL 15764)</name>
    <dbReference type="NCBI Taxonomy" id="1179773"/>
    <lineage>
        <taxon>Bacteria</taxon>
        <taxon>Bacillati</taxon>
        <taxon>Actinomycetota</taxon>
        <taxon>Actinomycetes</taxon>
        <taxon>Pseudonocardiales</taxon>
        <taxon>Pseudonocardiaceae</taxon>
        <taxon>Saccharothrix</taxon>
    </lineage>
</organism>
<dbReference type="InterPro" id="IPR026935">
    <property type="entry name" value="BtrH_N"/>
</dbReference>
<dbReference type="eggNOG" id="ENOG502Z9N8">
    <property type="taxonomic scope" value="Bacteria"/>
</dbReference>
<sequence>MTGSQVEQWYRDPVSCVHATLAEVVRHAGAEPLEVLGLGWEFRHLPGDVRPEEYYWPCRVPGDLAGSVLPHHRVRSVWRTAPEPDPLTALTGPLAVGRLPVLAVDNYHLPFRPAYHDVHAAHLILVRDLDLDRGVALVSDAMPPAHRGELPVADLLRAWRSTMPPDEQDVFFSGRGGQARWLEVIVEAVPPPLTPEALRSALRANVDGFQSQGPERTGLAGFGEFLAEVVDRSAAGEAAAPAEVYTFGWSMQAQSAVHGELLRTCGMRWAEPELAEAGRRVEQVAHHWTALRVTGAHGRTDPVAAAPGLHRHGERLRRSYEQAVESLALASAAR</sequence>
<protein>
    <recommendedName>
        <fullName evidence="1">Butirosin biosynthesis protein H N-terminal domain-containing protein</fullName>
    </recommendedName>
</protein>
<keyword evidence="3" id="KW-1185">Reference proteome</keyword>
<dbReference type="RefSeq" id="WP_015103051.1">
    <property type="nucleotide sequence ID" value="NC_019673.1"/>
</dbReference>
<dbReference type="HOGENOM" id="CLU_773663_0_0_11"/>
<reference evidence="2 3" key="1">
    <citation type="journal article" date="2012" name="BMC Genomics">
        <title>Complete genome sequence of Saccharothrix espanaensis DSM 44229T and comparison to the other completely sequenced Pseudonocardiaceae.</title>
        <authorList>
            <person name="Strobel T."/>
            <person name="Al-Dilaimi A."/>
            <person name="Blom J."/>
            <person name="Gessner A."/>
            <person name="Kalinowski J."/>
            <person name="Luzhetska M."/>
            <person name="Puhler A."/>
            <person name="Szczepanowski R."/>
            <person name="Bechthold A."/>
            <person name="Ruckert C."/>
        </authorList>
    </citation>
    <scope>NUCLEOTIDE SEQUENCE [LARGE SCALE GENOMIC DNA]</scope>
    <source>
        <strain evidence="3">ATCC 51144 / DSM 44229 / JCM 9112 / NBRC 15066 / NRRL 15764</strain>
    </source>
</reference>
<evidence type="ECO:0000259" key="1">
    <source>
        <dbReference type="Pfam" id="PF14399"/>
    </source>
</evidence>
<dbReference type="EMBL" id="HE804045">
    <property type="protein sequence ID" value="CCH32939.1"/>
    <property type="molecule type" value="Genomic_DNA"/>
</dbReference>
<name>K0K7T6_SACES</name>
<dbReference type="Proteomes" id="UP000006281">
    <property type="component" value="Chromosome"/>
</dbReference>
<dbReference type="STRING" id="1179773.BN6_56800"/>
<feature type="domain" description="Butirosin biosynthesis protein H N-terminal" evidence="1">
    <location>
        <begin position="15"/>
        <end position="140"/>
    </location>
</feature>
<dbReference type="Pfam" id="PF14399">
    <property type="entry name" value="BtrH_N"/>
    <property type="match status" value="1"/>
</dbReference>
<proteinExistence type="predicted"/>